<evidence type="ECO:0000256" key="7">
    <source>
        <dbReference type="ARBA" id="ARBA00022723"/>
    </source>
</evidence>
<organism evidence="13 14">
    <name type="scientific">Halochromatium glycolicum</name>
    <dbReference type="NCBI Taxonomy" id="85075"/>
    <lineage>
        <taxon>Bacteria</taxon>
        <taxon>Pseudomonadati</taxon>
        <taxon>Pseudomonadota</taxon>
        <taxon>Gammaproteobacteria</taxon>
        <taxon>Chromatiales</taxon>
        <taxon>Chromatiaceae</taxon>
        <taxon>Halochromatium</taxon>
    </lineage>
</organism>
<sequence length="320" mass="34903">MRAGALAPASATLGGAPMIRQRTLKNVIRATGVGLHTGDKVYLTLRPAAADTGIVFRRTDLDPVVDIKATPLNVGDTRLSTTLTDGEVRVSTVEHLLSAFAGLGIDNAYVDLSAAEVPIMDGSAAPFVFLLQSAGIEEQNRPRRFISIKQPVRVNDGDKYARFDPFNGFKVEFSIDFDHPAFASRLQQASIDFSTTSFVKEVSRARTFGFLRDIEALQQQNLALGGSLDNAVVVDDFRVLNDGGLRYEDEFVKHKILDAIGDLYLLGHPLIGAFRGHKSGHALNNRLLRALLADQSAWEEVTFDDAQQLPIRYGQPAPAL</sequence>
<dbReference type="InterPro" id="IPR004463">
    <property type="entry name" value="UDP-acyl_GlcNac_deAcase"/>
</dbReference>
<comment type="catalytic activity">
    <reaction evidence="11 12">
        <text>a UDP-3-O-[(3R)-3-hydroxyacyl]-N-acetyl-alpha-D-glucosamine + H2O = a UDP-3-O-[(3R)-3-hydroxyacyl]-alpha-D-glucosamine + acetate</text>
        <dbReference type="Rhea" id="RHEA:67816"/>
        <dbReference type="ChEBI" id="CHEBI:15377"/>
        <dbReference type="ChEBI" id="CHEBI:30089"/>
        <dbReference type="ChEBI" id="CHEBI:137740"/>
        <dbReference type="ChEBI" id="CHEBI:173225"/>
        <dbReference type="EC" id="3.5.1.108"/>
    </reaction>
</comment>
<keyword evidence="6 12" id="KW-0441">Lipid A biosynthesis</keyword>
<evidence type="ECO:0000313" key="14">
    <source>
        <dbReference type="Proteomes" id="UP001296776"/>
    </source>
</evidence>
<evidence type="ECO:0000256" key="6">
    <source>
        <dbReference type="ARBA" id="ARBA00022556"/>
    </source>
</evidence>
<proteinExistence type="inferred from homology"/>
<dbReference type="NCBIfam" id="TIGR00325">
    <property type="entry name" value="lpxC"/>
    <property type="match status" value="1"/>
</dbReference>
<keyword evidence="14" id="KW-1185">Reference proteome</keyword>
<evidence type="ECO:0000256" key="3">
    <source>
        <dbReference type="ARBA" id="ARBA00005002"/>
    </source>
</evidence>
<dbReference type="PANTHER" id="PTHR33694">
    <property type="entry name" value="UDP-3-O-ACYL-N-ACETYLGLUCOSAMINE DEACETYLASE 1, MITOCHONDRIAL-RELATED"/>
    <property type="match status" value="1"/>
</dbReference>
<keyword evidence="10 12" id="KW-0443">Lipid metabolism</keyword>
<dbReference type="GO" id="GO:0046872">
    <property type="term" value="F:metal ion binding"/>
    <property type="evidence" value="ECO:0007669"/>
    <property type="project" value="UniProtKB-KW"/>
</dbReference>
<dbReference type="EMBL" id="NRSJ01000028">
    <property type="protein sequence ID" value="MBK1705773.1"/>
    <property type="molecule type" value="Genomic_DNA"/>
</dbReference>
<dbReference type="PANTHER" id="PTHR33694:SF1">
    <property type="entry name" value="UDP-3-O-ACYL-N-ACETYLGLUCOSAMINE DEACETYLASE 1, MITOCHONDRIAL-RELATED"/>
    <property type="match status" value="1"/>
</dbReference>
<evidence type="ECO:0000256" key="11">
    <source>
        <dbReference type="ARBA" id="ARBA00024535"/>
    </source>
</evidence>
<feature type="binding site" evidence="12">
    <location>
        <position position="254"/>
    </location>
    <ligand>
        <name>Zn(2+)</name>
        <dbReference type="ChEBI" id="CHEBI:29105"/>
    </ligand>
</feature>
<keyword evidence="8 12" id="KW-0378">Hydrolase</keyword>
<feature type="binding site" evidence="12">
    <location>
        <position position="95"/>
    </location>
    <ligand>
        <name>Zn(2+)</name>
        <dbReference type="ChEBI" id="CHEBI:29105"/>
    </ligand>
</feature>
<reference evidence="13" key="2">
    <citation type="journal article" date="2020" name="Microorganisms">
        <title>Osmotic Adaptation and Compatible Solute Biosynthesis of Phototrophic Bacteria as Revealed from Genome Analyses.</title>
        <authorList>
            <person name="Imhoff J.F."/>
            <person name="Rahn T."/>
            <person name="Kunzel S."/>
            <person name="Keller A."/>
            <person name="Neulinger S.C."/>
        </authorList>
    </citation>
    <scope>NUCLEOTIDE SEQUENCE</scope>
    <source>
        <strain evidence="13">DSM 11080</strain>
    </source>
</reference>
<dbReference type="GO" id="GO:0009245">
    <property type="term" value="P:lipid A biosynthetic process"/>
    <property type="evidence" value="ECO:0007669"/>
    <property type="project" value="UniProtKB-UniRule"/>
</dbReference>
<evidence type="ECO:0000256" key="2">
    <source>
        <dbReference type="ARBA" id="ARBA00002923"/>
    </source>
</evidence>
<feature type="active site" description="Proton donor" evidence="12">
    <location>
        <position position="281"/>
    </location>
</feature>
<dbReference type="SUPFAM" id="SSF54211">
    <property type="entry name" value="Ribosomal protein S5 domain 2-like"/>
    <property type="match status" value="2"/>
</dbReference>
<evidence type="ECO:0000256" key="4">
    <source>
        <dbReference type="ARBA" id="ARBA00012745"/>
    </source>
</evidence>
<dbReference type="InterPro" id="IPR015870">
    <property type="entry name" value="UDP-acyl_N-AcGlcN_deAcase_N"/>
</dbReference>
<comment type="cofactor">
    <cofactor evidence="1 12">
        <name>Zn(2+)</name>
        <dbReference type="ChEBI" id="CHEBI:29105"/>
    </cofactor>
</comment>
<protein>
    <recommendedName>
        <fullName evidence="4 12">UDP-3-O-acyl-N-acetylglucosamine deacetylase</fullName>
        <shortName evidence="12">UDP-3-O-acyl-GlcNAc deacetylase</shortName>
        <ecNumber evidence="4 12">3.5.1.108</ecNumber>
    </recommendedName>
    <alternativeName>
        <fullName evidence="12">UDP-3-O-[R-3-hydroxymyristoyl]-N-acetylglucosamine deacetylase</fullName>
    </alternativeName>
</protein>
<accession>A0AAJ0U5N9</accession>
<evidence type="ECO:0000256" key="5">
    <source>
        <dbReference type="ARBA" id="ARBA00022516"/>
    </source>
</evidence>
<dbReference type="GO" id="GO:0103117">
    <property type="term" value="F:UDP-3-O-acyl-N-acetylglucosamine deacetylase activity"/>
    <property type="evidence" value="ECO:0007669"/>
    <property type="project" value="UniProtKB-UniRule"/>
</dbReference>
<dbReference type="Proteomes" id="UP001296776">
    <property type="component" value="Unassembled WGS sequence"/>
</dbReference>
<comment type="caution">
    <text evidence="13">The sequence shown here is derived from an EMBL/GenBank/DDBJ whole genome shotgun (WGS) entry which is preliminary data.</text>
</comment>
<comment type="function">
    <text evidence="2 12">Catalyzes the hydrolysis of UDP-3-O-myristoyl-N-acetylglucosamine to form UDP-3-O-myristoylglucosamine and acetate, the committed step in lipid A biosynthesis.</text>
</comment>
<dbReference type="GO" id="GO:0016020">
    <property type="term" value="C:membrane"/>
    <property type="evidence" value="ECO:0007669"/>
    <property type="project" value="GOC"/>
</dbReference>
<comment type="pathway">
    <text evidence="3 12">Glycolipid biosynthesis; lipid IV(A) biosynthesis; lipid IV(A) from (3R)-3-hydroxytetradecanoyl-[acyl-carrier-protein] and UDP-N-acetyl-alpha-D-glucosamine: step 2/6.</text>
</comment>
<keyword evidence="7 12" id="KW-0479">Metal-binding</keyword>
<dbReference type="Gene3D" id="3.30.230.20">
    <property type="entry name" value="lpxc deacetylase, domain 1"/>
    <property type="match status" value="1"/>
</dbReference>
<reference evidence="13" key="1">
    <citation type="submission" date="2017-08" db="EMBL/GenBank/DDBJ databases">
        <authorList>
            <person name="Imhoff J.F."/>
            <person name="Rahn T."/>
            <person name="Kuenzel S."/>
            <person name="Neulinger S.C."/>
        </authorList>
    </citation>
    <scope>NUCLEOTIDE SEQUENCE</scope>
    <source>
        <strain evidence="13">DSM 11080</strain>
    </source>
</reference>
<feature type="binding site" evidence="12">
    <location>
        <position position="258"/>
    </location>
    <ligand>
        <name>Zn(2+)</name>
        <dbReference type="ChEBI" id="CHEBI:29105"/>
    </ligand>
</feature>
<evidence type="ECO:0000256" key="9">
    <source>
        <dbReference type="ARBA" id="ARBA00022833"/>
    </source>
</evidence>
<name>A0AAJ0U5N9_9GAMM</name>
<evidence type="ECO:0000313" key="13">
    <source>
        <dbReference type="EMBL" id="MBK1705773.1"/>
    </source>
</evidence>
<dbReference type="Gene3D" id="3.30.1700.10">
    <property type="entry name" value="lpxc deacetylase, domain 2"/>
    <property type="match status" value="1"/>
</dbReference>
<evidence type="ECO:0000256" key="8">
    <source>
        <dbReference type="ARBA" id="ARBA00022801"/>
    </source>
</evidence>
<dbReference type="AlphaFoldDB" id="A0AAJ0U5N9"/>
<dbReference type="InterPro" id="IPR011334">
    <property type="entry name" value="UDP-acyl_GlcNac_deAcase_C"/>
</dbReference>
<dbReference type="HAMAP" id="MF_00388">
    <property type="entry name" value="LpxC"/>
    <property type="match status" value="1"/>
</dbReference>
<gene>
    <name evidence="12" type="primary">lpxC</name>
    <name evidence="13" type="ORF">CKO40_14730</name>
</gene>
<evidence type="ECO:0000256" key="12">
    <source>
        <dbReference type="HAMAP-Rule" id="MF_00388"/>
    </source>
</evidence>
<comment type="similarity">
    <text evidence="12">Belongs to the LpxC family.</text>
</comment>
<dbReference type="EC" id="3.5.1.108" evidence="4 12"/>
<dbReference type="Pfam" id="PF03331">
    <property type="entry name" value="LpxC"/>
    <property type="match status" value="1"/>
</dbReference>
<evidence type="ECO:0000256" key="10">
    <source>
        <dbReference type="ARBA" id="ARBA00023098"/>
    </source>
</evidence>
<evidence type="ECO:0000256" key="1">
    <source>
        <dbReference type="ARBA" id="ARBA00001947"/>
    </source>
</evidence>
<dbReference type="InterPro" id="IPR020568">
    <property type="entry name" value="Ribosomal_Su5_D2-typ_SF"/>
</dbReference>
<keyword evidence="9 12" id="KW-0862">Zinc</keyword>
<keyword evidence="5 12" id="KW-0444">Lipid biosynthesis</keyword>